<dbReference type="PIRSF" id="PIRSF018688">
    <property type="entry name" value="UCP018688"/>
    <property type="match status" value="1"/>
</dbReference>
<protein>
    <submittedName>
        <fullName evidence="2">DUF2156 domain-containing protein</fullName>
    </submittedName>
</protein>
<gene>
    <name evidence="2" type="ORF">IAB60_05425</name>
</gene>
<dbReference type="Pfam" id="PF09924">
    <property type="entry name" value="LPG_synthase_C"/>
    <property type="match status" value="1"/>
</dbReference>
<dbReference type="Proteomes" id="UP000886860">
    <property type="component" value="Unassembled WGS sequence"/>
</dbReference>
<organism evidence="2 3">
    <name type="scientific">Candidatus Caccovicinus merdipullorum</name>
    <dbReference type="NCBI Taxonomy" id="2840724"/>
    <lineage>
        <taxon>Bacteria</taxon>
        <taxon>Bacillati</taxon>
        <taxon>Bacillota</taxon>
        <taxon>Clostridia</taxon>
        <taxon>Eubacteriales</taxon>
        <taxon>Candidatus Caccovicinus</taxon>
    </lineage>
</organism>
<evidence type="ECO:0000313" key="3">
    <source>
        <dbReference type="Proteomes" id="UP000886860"/>
    </source>
</evidence>
<dbReference type="PANTHER" id="PTHR41373">
    <property type="entry name" value="DUF2156 DOMAIN-CONTAINING PROTEIN"/>
    <property type="match status" value="1"/>
</dbReference>
<sequence>MDKKKAKLDFKPITADDIERLTPFFSLRSNKTCDSVFLDSFLWRDAYNVRFAISEGRAVQWLMEDEGKISSAMPLCREEELPYFFRQMVEYFNEELKQPFWIYLADEEAVQYLNLDPEEFEVREMEDLKDYLYDGDAMRTLAGKKLHKKKNLVNAFMREYAGRYEYARLCCSDRQDVWDFLSFWREQKGDNAQEAWELDYEVEGIHEILKNCSQLQVQMGGVYIDGKLEAFTVGSYNPREEMAVISIEKANPQIKGLYQFINQQFLIHEFPQAKLVNREDDVGIPGLRQAKLSYQPIGYARKYMVRQKHFPEGQA</sequence>
<dbReference type="PANTHER" id="PTHR41373:SF1">
    <property type="entry name" value="PHOSPHATIDYLGLYCEROL LYSYLTRANSFERASE C-TERMINAL DOMAIN-CONTAINING PROTEIN"/>
    <property type="match status" value="1"/>
</dbReference>
<dbReference type="Gene3D" id="3.40.630.30">
    <property type="match status" value="1"/>
</dbReference>
<reference evidence="2" key="2">
    <citation type="journal article" date="2021" name="PeerJ">
        <title>Extensive microbial diversity within the chicken gut microbiome revealed by metagenomics and culture.</title>
        <authorList>
            <person name="Gilroy R."/>
            <person name="Ravi A."/>
            <person name="Getino M."/>
            <person name="Pursley I."/>
            <person name="Horton D.L."/>
            <person name="Alikhan N.F."/>
            <person name="Baker D."/>
            <person name="Gharbi K."/>
            <person name="Hall N."/>
            <person name="Watson M."/>
            <person name="Adriaenssens E.M."/>
            <person name="Foster-Nyarko E."/>
            <person name="Jarju S."/>
            <person name="Secka A."/>
            <person name="Antonio M."/>
            <person name="Oren A."/>
            <person name="Chaudhuri R.R."/>
            <person name="La Ragione R."/>
            <person name="Hildebrand F."/>
            <person name="Pallen M.J."/>
        </authorList>
    </citation>
    <scope>NUCLEOTIDE SEQUENCE</scope>
    <source>
        <strain evidence="2">CHK123-3438</strain>
    </source>
</reference>
<accession>A0A9D1GIT2</accession>
<dbReference type="EMBL" id="DVKS01000088">
    <property type="protein sequence ID" value="HIT41536.1"/>
    <property type="molecule type" value="Genomic_DNA"/>
</dbReference>
<evidence type="ECO:0000259" key="1">
    <source>
        <dbReference type="Pfam" id="PF09924"/>
    </source>
</evidence>
<dbReference type="InterPro" id="IPR024320">
    <property type="entry name" value="LPG_synthase_C"/>
</dbReference>
<comment type="caution">
    <text evidence="2">The sequence shown here is derived from an EMBL/GenBank/DDBJ whole genome shotgun (WGS) entry which is preliminary data.</text>
</comment>
<dbReference type="AlphaFoldDB" id="A0A9D1GIT2"/>
<dbReference type="InterPro" id="IPR016181">
    <property type="entry name" value="Acyl_CoA_acyltransferase"/>
</dbReference>
<dbReference type="InterPro" id="IPR016732">
    <property type="entry name" value="UCP018688"/>
</dbReference>
<name>A0A9D1GIT2_9FIRM</name>
<evidence type="ECO:0000313" key="2">
    <source>
        <dbReference type="EMBL" id="HIT41536.1"/>
    </source>
</evidence>
<reference evidence="2" key="1">
    <citation type="submission" date="2020-10" db="EMBL/GenBank/DDBJ databases">
        <authorList>
            <person name="Gilroy R."/>
        </authorList>
    </citation>
    <scope>NUCLEOTIDE SEQUENCE</scope>
    <source>
        <strain evidence="2">CHK123-3438</strain>
    </source>
</reference>
<feature type="domain" description="Phosphatidylglycerol lysyltransferase C-terminal" evidence="1">
    <location>
        <begin position="32"/>
        <end position="305"/>
    </location>
</feature>
<dbReference type="SUPFAM" id="SSF55729">
    <property type="entry name" value="Acyl-CoA N-acyltransferases (Nat)"/>
    <property type="match status" value="2"/>
</dbReference>
<proteinExistence type="predicted"/>